<dbReference type="GO" id="GO:0015666">
    <property type="term" value="F:restriction endodeoxyribonuclease activity"/>
    <property type="evidence" value="ECO:0007669"/>
    <property type="project" value="TreeGrafter"/>
</dbReference>
<feature type="domain" description="Restriction endonuclease type IV Mrr" evidence="2">
    <location>
        <begin position="48"/>
        <end position="155"/>
    </location>
</feature>
<dbReference type="InterPro" id="IPR011856">
    <property type="entry name" value="tRNA_endonuc-like_dom_sf"/>
</dbReference>
<dbReference type="PANTHER" id="PTHR30015:SF7">
    <property type="entry name" value="TYPE IV METHYL-DIRECTED RESTRICTION ENZYME ECOKMRR"/>
    <property type="match status" value="1"/>
</dbReference>
<evidence type="ECO:0000256" key="1">
    <source>
        <dbReference type="SAM" id="Phobius"/>
    </source>
</evidence>
<evidence type="ECO:0000313" key="4">
    <source>
        <dbReference type="Proteomes" id="UP000637061"/>
    </source>
</evidence>
<dbReference type="InterPro" id="IPR007560">
    <property type="entry name" value="Restrct_endonuc_IV_Mrr"/>
</dbReference>
<dbReference type="Pfam" id="PF04471">
    <property type="entry name" value="Mrr_cat"/>
    <property type="match status" value="1"/>
</dbReference>
<dbReference type="GO" id="GO:0003677">
    <property type="term" value="F:DNA binding"/>
    <property type="evidence" value="ECO:0007669"/>
    <property type="project" value="InterPro"/>
</dbReference>
<gene>
    <name evidence="3" type="ORF">JEU22_03240</name>
</gene>
<keyword evidence="1" id="KW-0472">Membrane</keyword>
<reference evidence="3" key="1">
    <citation type="submission" date="2020-12" db="EMBL/GenBank/DDBJ databases">
        <title>Enhanced detection system for hospital associated transmission using whole genome sequencing surveillance.</title>
        <authorList>
            <person name="Harrison L.H."/>
            <person name="Van Tyne D."/>
            <person name="Marsh J.W."/>
            <person name="Griffith M.P."/>
            <person name="Snyder D.J."/>
            <person name="Cooper V.S."/>
            <person name="Mustapha M."/>
        </authorList>
    </citation>
    <scope>NUCLEOTIDE SEQUENCE</scope>
    <source>
        <strain evidence="3">PSB00042</strain>
    </source>
</reference>
<keyword evidence="1" id="KW-1133">Transmembrane helix</keyword>
<keyword evidence="3" id="KW-0378">Hydrolase</keyword>
<dbReference type="InterPro" id="IPR011335">
    <property type="entry name" value="Restrct_endonuc-II-like"/>
</dbReference>
<accession>A0A8I1EC27</accession>
<dbReference type="Proteomes" id="UP000637061">
    <property type="component" value="Unassembled WGS sequence"/>
</dbReference>
<dbReference type="InterPro" id="IPR052906">
    <property type="entry name" value="Type_IV_Methyl-Rstrct_Enzyme"/>
</dbReference>
<evidence type="ECO:0000259" key="2">
    <source>
        <dbReference type="Pfam" id="PF04471"/>
    </source>
</evidence>
<keyword evidence="3" id="KW-0540">Nuclease</keyword>
<organism evidence="3 4">
    <name type="scientific">Pseudomonas putida</name>
    <name type="common">Arthrobacter siderocapsulatus</name>
    <dbReference type="NCBI Taxonomy" id="303"/>
    <lineage>
        <taxon>Bacteria</taxon>
        <taxon>Pseudomonadati</taxon>
        <taxon>Pseudomonadota</taxon>
        <taxon>Gammaproteobacteria</taxon>
        <taxon>Pseudomonadales</taxon>
        <taxon>Pseudomonadaceae</taxon>
        <taxon>Pseudomonas</taxon>
    </lineage>
</organism>
<feature type="transmembrane region" description="Helical" evidence="1">
    <location>
        <begin position="12"/>
        <end position="28"/>
    </location>
</feature>
<dbReference type="SUPFAM" id="SSF52980">
    <property type="entry name" value="Restriction endonuclease-like"/>
    <property type="match status" value="1"/>
</dbReference>
<sequence>MDNKILIEQALYYLFPAIILIDMIWYWSKRSNRQKAYLEVRRGGIQALKTMSWQDFERFCGLHFESKGYRVQLCGLGGADGGIDLLLRKRGKTTMVQCKHWKSRVSVMTVREMFGIMHANRYDAVIIVALSGYTREAQQWAAGKPISLLSGVDLIK</sequence>
<protein>
    <submittedName>
        <fullName evidence="3">Restriction endonuclease</fullName>
    </submittedName>
</protein>
<dbReference type="GO" id="GO:0009307">
    <property type="term" value="P:DNA restriction-modification system"/>
    <property type="evidence" value="ECO:0007669"/>
    <property type="project" value="InterPro"/>
</dbReference>
<keyword evidence="3" id="KW-0255">Endonuclease</keyword>
<dbReference type="AlphaFoldDB" id="A0A8I1EC27"/>
<dbReference type="PANTHER" id="PTHR30015">
    <property type="entry name" value="MRR RESTRICTION SYSTEM PROTEIN"/>
    <property type="match status" value="1"/>
</dbReference>
<proteinExistence type="predicted"/>
<dbReference type="Gene3D" id="3.40.1350.10">
    <property type="match status" value="1"/>
</dbReference>
<comment type="caution">
    <text evidence="3">The sequence shown here is derived from an EMBL/GenBank/DDBJ whole genome shotgun (WGS) entry which is preliminary data.</text>
</comment>
<dbReference type="RefSeq" id="WP_198746540.1">
    <property type="nucleotide sequence ID" value="NZ_JAEHTE010000002.1"/>
</dbReference>
<name>A0A8I1EC27_PSEPU</name>
<evidence type="ECO:0000313" key="3">
    <source>
        <dbReference type="EMBL" id="MBI6882916.1"/>
    </source>
</evidence>
<keyword evidence="1" id="KW-0812">Transmembrane</keyword>
<dbReference type="EMBL" id="JAEHTE010000002">
    <property type="protein sequence ID" value="MBI6882916.1"/>
    <property type="molecule type" value="Genomic_DNA"/>
</dbReference>